<dbReference type="InterPro" id="IPR009637">
    <property type="entry name" value="GPR107/GPR108-like"/>
</dbReference>
<dbReference type="PANTHER" id="PTHR21229">
    <property type="entry name" value="LUNG SEVEN TRANSMEMBRANE RECEPTOR"/>
    <property type="match status" value="1"/>
</dbReference>
<evidence type="ECO:0000256" key="8">
    <source>
        <dbReference type="SAM" id="SignalP"/>
    </source>
</evidence>
<dbReference type="GO" id="GO:0005794">
    <property type="term" value="C:Golgi apparatus"/>
    <property type="evidence" value="ECO:0007669"/>
    <property type="project" value="TreeGrafter"/>
</dbReference>
<keyword evidence="2 7" id="KW-0812">Transmembrane</keyword>
<feature type="transmembrane region" description="Helical" evidence="7">
    <location>
        <begin position="244"/>
        <end position="265"/>
    </location>
</feature>
<dbReference type="GO" id="GO:0042147">
    <property type="term" value="P:retrograde transport, endosome to Golgi"/>
    <property type="evidence" value="ECO:0007669"/>
    <property type="project" value="TreeGrafter"/>
</dbReference>
<feature type="transmembrane region" description="Helical" evidence="7">
    <location>
        <begin position="323"/>
        <end position="339"/>
    </location>
</feature>
<evidence type="ECO:0000313" key="11">
    <source>
        <dbReference type="Proteomes" id="UP000270296"/>
    </source>
</evidence>
<feature type="transmembrane region" description="Helical" evidence="7">
    <location>
        <begin position="351"/>
        <end position="369"/>
    </location>
</feature>
<evidence type="ECO:0000256" key="5">
    <source>
        <dbReference type="ARBA" id="ARBA00023136"/>
    </source>
</evidence>
<dbReference type="Pfam" id="PF06814">
    <property type="entry name" value="GOST_TM"/>
    <property type="match status" value="1"/>
</dbReference>
<dbReference type="Proteomes" id="UP000270296">
    <property type="component" value="Unassembled WGS sequence"/>
</dbReference>
<evidence type="ECO:0000313" key="10">
    <source>
        <dbReference type="EMBL" id="VDO96083.1"/>
    </source>
</evidence>
<comment type="subcellular location">
    <subcellularLocation>
        <location evidence="1">Membrane</location>
        <topology evidence="1">Multi-pass membrane protein</topology>
    </subcellularLocation>
</comment>
<organism evidence="12">
    <name type="scientific">Soboliphyme baturini</name>
    <dbReference type="NCBI Taxonomy" id="241478"/>
    <lineage>
        <taxon>Eukaryota</taxon>
        <taxon>Metazoa</taxon>
        <taxon>Ecdysozoa</taxon>
        <taxon>Nematoda</taxon>
        <taxon>Enoplea</taxon>
        <taxon>Dorylaimia</taxon>
        <taxon>Dioctophymatida</taxon>
        <taxon>Dioctophymatoidea</taxon>
        <taxon>Soboliphymatidae</taxon>
        <taxon>Soboliphyme</taxon>
    </lineage>
</organism>
<evidence type="ECO:0000259" key="9">
    <source>
        <dbReference type="Pfam" id="PF06814"/>
    </source>
</evidence>
<feature type="transmembrane region" description="Helical" evidence="7">
    <location>
        <begin position="424"/>
        <end position="443"/>
    </location>
</feature>
<evidence type="ECO:0000256" key="3">
    <source>
        <dbReference type="ARBA" id="ARBA00022729"/>
    </source>
</evidence>
<keyword evidence="11" id="KW-1185">Reference proteome</keyword>
<evidence type="ECO:0000256" key="4">
    <source>
        <dbReference type="ARBA" id="ARBA00022989"/>
    </source>
</evidence>
<keyword evidence="3 8" id="KW-0732">Signal</keyword>
<dbReference type="AlphaFoldDB" id="A0A183IEC8"/>
<feature type="transmembrane region" description="Helical" evidence="7">
    <location>
        <begin position="463"/>
        <end position="480"/>
    </location>
</feature>
<gene>
    <name evidence="10" type="ORF">SBAD_LOCUS1972</name>
</gene>
<proteinExistence type="predicted"/>
<reference evidence="12" key="1">
    <citation type="submission" date="2016-06" db="UniProtKB">
        <authorList>
            <consortium name="WormBaseParasite"/>
        </authorList>
    </citation>
    <scope>IDENTIFICATION</scope>
</reference>
<evidence type="ECO:0000256" key="7">
    <source>
        <dbReference type="SAM" id="Phobius"/>
    </source>
</evidence>
<keyword evidence="5 7" id="KW-0472">Membrane</keyword>
<feature type="signal peptide" evidence="8">
    <location>
        <begin position="1"/>
        <end position="17"/>
    </location>
</feature>
<name>A0A183IEC8_9BILA</name>
<feature type="transmembrane region" description="Helical" evidence="7">
    <location>
        <begin position="277"/>
        <end position="295"/>
    </location>
</feature>
<feature type="region of interest" description="Disordered" evidence="6">
    <location>
        <begin position="560"/>
        <end position="580"/>
    </location>
</feature>
<dbReference type="GO" id="GO:0005829">
    <property type="term" value="C:cytosol"/>
    <property type="evidence" value="ECO:0007669"/>
    <property type="project" value="GOC"/>
</dbReference>
<dbReference type="WBParaSite" id="SBAD_0000206801-mRNA-1">
    <property type="protein sequence ID" value="SBAD_0000206801-mRNA-1"/>
    <property type="gene ID" value="SBAD_0000206801"/>
</dbReference>
<evidence type="ECO:0000256" key="2">
    <source>
        <dbReference type="ARBA" id="ARBA00022692"/>
    </source>
</evidence>
<reference evidence="10 11" key="2">
    <citation type="submission" date="2018-11" db="EMBL/GenBank/DDBJ databases">
        <authorList>
            <consortium name="Pathogen Informatics"/>
        </authorList>
    </citation>
    <scope>NUCLEOTIDE SEQUENCE [LARGE SCALE GENOMIC DNA]</scope>
</reference>
<feature type="transmembrane region" description="Helical" evidence="7">
    <location>
        <begin position="381"/>
        <end position="403"/>
    </location>
</feature>
<dbReference type="PANTHER" id="PTHR21229:SF1">
    <property type="entry name" value="GH17801P"/>
    <property type="match status" value="1"/>
</dbReference>
<evidence type="ECO:0000256" key="6">
    <source>
        <dbReference type="SAM" id="MobiDB-lite"/>
    </source>
</evidence>
<feature type="domain" description="GOST seven transmembrane" evidence="9">
    <location>
        <begin position="242"/>
        <end position="487"/>
    </location>
</feature>
<accession>A0A183IEC8</accession>
<feature type="compositionally biased region" description="Polar residues" evidence="6">
    <location>
        <begin position="561"/>
        <end position="577"/>
    </location>
</feature>
<dbReference type="InterPro" id="IPR053937">
    <property type="entry name" value="GOST_TM"/>
</dbReference>
<dbReference type="GO" id="GO:0016020">
    <property type="term" value="C:membrane"/>
    <property type="evidence" value="ECO:0007669"/>
    <property type="project" value="UniProtKB-SubCell"/>
</dbReference>
<keyword evidence="4 7" id="KW-1133">Transmembrane helix</keyword>
<sequence>MSVVTCVIVLWFCSAQALLELGIEHEVVTMGSETQFYGFQRSAFKDTEVQIRTSCSPDDESSGTAAGGFSAEVTVRSTPCAKEYVSVLGSEQQHVTLKWYANKRHTLPDGFDYSFVYIGKTDKAFDIKCNKELSPVHSKIDYMEKVQVTKDPDVENLRRADEAMDDDDDTEIEAPPKHTVAKVWSNSTSSSVGSWQPIIKLPVDAIYLVIVKVTPHFSQPHNFTIEVQWKATYGYLGAIDWPLLPFYGVMCGVYGFFGILWLIFCFLQWRDLLRIQYWIGAVIFLGMLEKTMFYAEYQIMNTKGYSYDGVIQAAELISSLKKTVSRILVIIVSIGFGVVKPRLGSTLHRLVGLGIAYFVLSYVESIYRISKLPHDTTMDKLLVKIPLTLIDMVICYWIFSALVNTTRNLRLRRNEVKLALYRHFTNTLIFAVTASLIFMFWSLAVCGLSTCLSNWQDVWLDVAFWHILFCLILFVIIILWRPTKNNQRYAFSPLLDNETDDDDDGTFSAIVIAHDYCCCYDWYLRRARLCAVKLPRPVISAMLFKDTLFSEAFTKDDMKLRSSQRAQNQDKSSTQPNLEDELKWVDEHIPTALTDKALPALLDSDEEAEKKALEISKIL</sequence>
<dbReference type="EMBL" id="UZAM01007029">
    <property type="protein sequence ID" value="VDO96083.1"/>
    <property type="molecule type" value="Genomic_DNA"/>
</dbReference>
<evidence type="ECO:0000256" key="1">
    <source>
        <dbReference type="ARBA" id="ARBA00004141"/>
    </source>
</evidence>
<protein>
    <submittedName>
        <fullName evidence="12">Transmembrane protein 87A</fullName>
    </submittedName>
</protein>
<evidence type="ECO:0000313" key="12">
    <source>
        <dbReference type="WBParaSite" id="SBAD_0000206801-mRNA-1"/>
    </source>
</evidence>
<feature type="chain" id="PRO_5043139983" evidence="8">
    <location>
        <begin position="18"/>
        <end position="619"/>
    </location>
</feature>
<dbReference type="OrthoDB" id="19932at2759"/>